<evidence type="ECO:0000256" key="1">
    <source>
        <dbReference type="ARBA" id="ARBA00006464"/>
    </source>
</evidence>
<keyword evidence="2" id="KW-0812">Transmembrane</keyword>
<organism evidence="4 5">
    <name type="scientific">Leuconostoc litchii</name>
    <dbReference type="NCBI Taxonomy" id="1981069"/>
    <lineage>
        <taxon>Bacteria</taxon>
        <taxon>Bacillati</taxon>
        <taxon>Bacillota</taxon>
        <taxon>Bacilli</taxon>
        <taxon>Lactobacillales</taxon>
        <taxon>Lactobacillaceae</taxon>
        <taxon>Leuconostoc</taxon>
    </lineage>
</organism>
<dbReference type="Pfam" id="PF02397">
    <property type="entry name" value="Bac_transf"/>
    <property type="match status" value="1"/>
</dbReference>
<feature type="domain" description="Bacterial sugar transferase" evidence="3">
    <location>
        <begin position="8"/>
        <end position="186"/>
    </location>
</feature>
<comment type="caution">
    <text evidence="4">The sequence shown here is derived from an EMBL/GenBank/DDBJ whole genome shotgun (WGS) entry which is preliminary data.</text>
</comment>
<dbReference type="EMBL" id="SDGY01000001">
    <property type="protein sequence ID" value="TYC46654.1"/>
    <property type="molecule type" value="Genomic_DNA"/>
</dbReference>
<dbReference type="PANTHER" id="PTHR30576:SF10">
    <property type="entry name" value="SLL5057 PROTEIN"/>
    <property type="match status" value="1"/>
</dbReference>
<evidence type="ECO:0000256" key="2">
    <source>
        <dbReference type="SAM" id="Phobius"/>
    </source>
</evidence>
<reference evidence="4 5" key="1">
    <citation type="submission" date="2019-01" db="EMBL/GenBank/DDBJ databases">
        <title>Leuconostoc litchii sp. nov., a novel lactic acid bacterium isolated from lychee.</title>
        <authorList>
            <person name="Wang L.-T."/>
        </authorList>
    </citation>
    <scope>NUCLEOTIDE SEQUENCE [LARGE SCALE GENOMIC DNA]</scope>
    <source>
        <strain evidence="4 5">MB7</strain>
    </source>
</reference>
<feature type="transmembrane region" description="Helical" evidence="2">
    <location>
        <begin position="12"/>
        <end position="34"/>
    </location>
</feature>
<evidence type="ECO:0000313" key="4">
    <source>
        <dbReference type="EMBL" id="TYC46654.1"/>
    </source>
</evidence>
<comment type="similarity">
    <text evidence="1">Belongs to the bacterial sugar transferase family.</text>
</comment>
<dbReference type="RefSeq" id="WP_148603788.1">
    <property type="nucleotide sequence ID" value="NZ_SDGY01000001.1"/>
</dbReference>
<keyword evidence="2" id="KW-1133">Transmembrane helix</keyword>
<dbReference type="InterPro" id="IPR003362">
    <property type="entry name" value="Bact_transf"/>
</dbReference>
<name>A0A6P2CM36_9LACO</name>
<evidence type="ECO:0000259" key="3">
    <source>
        <dbReference type="Pfam" id="PF02397"/>
    </source>
</evidence>
<dbReference type="AlphaFoldDB" id="A0A6P2CM36"/>
<keyword evidence="5" id="KW-1185">Reference proteome</keyword>
<keyword evidence="4" id="KW-0808">Transferase</keyword>
<proteinExistence type="inferred from homology"/>
<dbReference type="GO" id="GO:0016780">
    <property type="term" value="F:phosphotransferase activity, for other substituted phosphate groups"/>
    <property type="evidence" value="ECO:0007669"/>
    <property type="project" value="TreeGrafter"/>
</dbReference>
<keyword evidence="2" id="KW-0472">Membrane</keyword>
<sequence length="213" mass="23863">MFYRRVIKRILDLLLAVPALIILLLPLIIIGIIVKLTSKGPALFIQERYGKGSKPFNLYKFRSMTDKAPVKANSEFEDITSYVTPFGMFIRKTSIDELPQLWNIVKGNMSFIGPRPLAKTDEKVLALRKSNGADTVLPGISGLAQVNGRNNLSDEDKAAYDAKYAALVSLRVDMLLTIETFVSVLKRDGVFKETVIDNNSELEDDVVRNEKKL</sequence>
<protein>
    <submittedName>
        <fullName evidence="4">Sugar transferase</fullName>
    </submittedName>
</protein>
<accession>A0A6P2CM36</accession>
<dbReference type="PANTHER" id="PTHR30576">
    <property type="entry name" value="COLANIC BIOSYNTHESIS UDP-GLUCOSE LIPID CARRIER TRANSFERASE"/>
    <property type="match status" value="1"/>
</dbReference>
<dbReference type="Proteomes" id="UP000442244">
    <property type="component" value="Unassembled WGS sequence"/>
</dbReference>
<dbReference type="OrthoDB" id="9808602at2"/>
<evidence type="ECO:0000313" key="5">
    <source>
        <dbReference type="Proteomes" id="UP000442244"/>
    </source>
</evidence>
<gene>
    <name evidence="4" type="ORF">ESZ47_00520</name>
</gene>